<dbReference type="InterPro" id="IPR053016">
    <property type="entry name" value="CTF18-RFC_complex"/>
</dbReference>
<dbReference type="GO" id="GO:0003677">
    <property type="term" value="F:DNA binding"/>
    <property type="evidence" value="ECO:0007669"/>
    <property type="project" value="UniProtKB-KW"/>
</dbReference>
<organism evidence="11 12">
    <name type="scientific">Geranomyces variabilis</name>
    <dbReference type="NCBI Taxonomy" id="109894"/>
    <lineage>
        <taxon>Eukaryota</taxon>
        <taxon>Fungi</taxon>
        <taxon>Fungi incertae sedis</taxon>
        <taxon>Chytridiomycota</taxon>
        <taxon>Chytridiomycota incertae sedis</taxon>
        <taxon>Chytridiomycetes</taxon>
        <taxon>Spizellomycetales</taxon>
        <taxon>Powellomycetaceae</taxon>
        <taxon>Geranomyces</taxon>
    </lineage>
</organism>
<evidence type="ECO:0000256" key="2">
    <source>
        <dbReference type="ARBA" id="ARBA00022705"/>
    </source>
</evidence>
<evidence type="ECO:0000256" key="7">
    <source>
        <dbReference type="ARBA" id="ARBA00023306"/>
    </source>
</evidence>
<keyword evidence="7" id="KW-0131">Cell cycle</keyword>
<dbReference type="Gene3D" id="3.40.50.300">
    <property type="entry name" value="P-loop containing nucleotide triphosphate hydrolases"/>
    <property type="match status" value="1"/>
</dbReference>
<evidence type="ECO:0000256" key="4">
    <source>
        <dbReference type="ARBA" id="ARBA00022840"/>
    </source>
</evidence>
<keyword evidence="4" id="KW-0067">ATP-binding</keyword>
<feature type="compositionally biased region" description="Acidic residues" evidence="9">
    <location>
        <begin position="17"/>
        <end position="37"/>
    </location>
</feature>
<feature type="region of interest" description="Disordered" evidence="9">
    <location>
        <begin position="1"/>
        <end position="399"/>
    </location>
</feature>
<feature type="compositionally biased region" description="Basic and acidic residues" evidence="9">
    <location>
        <begin position="249"/>
        <end position="264"/>
    </location>
</feature>
<dbReference type="SUPFAM" id="SSF52540">
    <property type="entry name" value="P-loop containing nucleoside triphosphate hydrolases"/>
    <property type="match status" value="1"/>
</dbReference>
<dbReference type="CDD" id="cd18140">
    <property type="entry name" value="HLD_clamp_RFC"/>
    <property type="match status" value="1"/>
</dbReference>
<feature type="region of interest" description="Disordered" evidence="9">
    <location>
        <begin position="1087"/>
        <end position="1107"/>
    </location>
</feature>
<evidence type="ECO:0000256" key="3">
    <source>
        <dbReference type="ARBA" id="ARBA00022741"/>
    </source>
</evidence>
<dbReference type="PANTHER" id="PTHR46765:SF1">
    <property type="entry name" value="P-LOOP CONTAINING NUCLEOSIDE TRIPHOSPHATE HYDROLASES SUPERFAMILY PROTEIN"/>
    <property type="match status" value="1"/>
</dbReference>
<evidence type="ECO:0000256" key="5">
    <source>
        <dbReference type="ARBA" id="ARBA00023125"/>
    </source>
</evidence>
<feature type="compositionally biased region" description="Polar residues" evidence="9">
    <location>
        <begin position="1094"/>
        <end position="1104"/>
    </location>
</feature>
<keyword evidence="5" id="KW-0238">DNA-binding</keyword>
<evidence type="ECO:0000256" key="6">
    <source>
        <dbReference type="ARBA" id="ARBA00023242"/>
    </source>
</evidence>
<dbReference type="InterPro" id="IPR003959">
    <property type="entry name" value="ATPase_AAA_core"/>
</dbReference>
<dbReference type="SMART" id="SM00382">
    <property type="entry name" value="AAA"/>
    <property type="match status" value="1"/>
</dbReference>
<evidence type="ECO:0000313" key="11">
    <source>
        <dbReference type="EMBL" id="KAJ3174600.1"/>
    </source>
</evidence>
<dbReference type="Pfam" id="PF00004">
    <property type="entry name" value="AAA"/>
    <property type="match status" value="1"/>
</dbReference>
<reference evidence="11" key="1">
    <citation type="submission" date="2020-05" db="EMBL/GenBank/DDBJ databases">
        <title>Phylogenomic resolution of chytrid fungi.</title>
        <authorList>
            <person name="Stajich J.E."/>
            <person name="Amses K."/>
            <person name="Simmons R."/>
            <person name="Seto K."/>
            <person name="Myers J."/>
            <person name="Bonds A."/>
            <person name="Quandt C.A."/>
            <person name="Barry K."/>
            <person name="Liu P."/>
            <person name="Grigoriev I."/>
            <person name="Longcore J.E."/>
            <person name="James T.Y."/>
        </authorList>
    </citation>
    <scope>NUCLEOTIDE SEQUENCE</scope>
    <source>
        <strain evidence="11">JEL0379</strain>
    </source>
</reference>
<dbReference type="GO" id="GO:0016887">
    <property type="term" value="F:ATP hydrolysis activity"/>
    <property type="evidence" value="ECO:0007669"/>
    <property type="project" value="InterPro"/>
</dbReference>
<dbReference type="Proteomes" id="UP001212152">
    <property type="component" value="Unassembled WGS sequence"/>
</dbReference>
<feature type="domain" description="AAA+ ATPase" evidence="10">
    <location>
        <begin position="577"/>
        <end position="721"/>
    </location>
</feature>
<dbReference type="InterPro" id="IPR027417">
    <property type="entry name" value="P-loop_NTPase"/>
</dbReference>
<evidence type="ECO:0000256" key="8">
    <source>
        <dbReference type="ARBA" id="ARBA00043975"/>
    </source>
</evidence>
<feature type="compositionally biased region" description="Pro residues" evidence="9">
    <location>
        <begin position="354"/>
        <end position="370"/>
    </location>
</feature>
<keyword evidence="3" id="KW-0547">Nucleotide-binding</keyword>
<protein>
    <recommendedName>
        <fullName evidence="10">AAA+ ATPase domain-containing protein</fullName>
    </recommendedName>
</protein>
<dbReference type="InterPro" id="IPR003593">
    <property type="entry name" value="AAA+_ATPase"/>
</dbReference>
<dbReference type="CDD" id="cd00009">
    <property type="entry name" value="AAA"/>
    <property type="match status" value="1"/>
</dbReference>
<keyword evidence="12" id="KW-1185">Reference proteome</keyword>
<evidence type="ECO:0000256" key="1">
    <source>
        <dbReference type="ARBA" id="ARBA00004123"/>
    </source>
</evidence>
<gene>
    <name evidence="11" type="ORF">HDU87_007082</name>
</gene>
<dbReference type="GO" id="GO:0005634">
    <property type="term" value="C:nucleus"/>
    <property type="evidence" value="ECO:0007669"/>
    <property type="project" value="UniProtKB-SubCell"/>
</dbReference>
<comment type="subcellular location">
    <subcellularLocation>
        <location evidence="1">Nucleus</location>
    </subcellularLocation>
</comment>
<dbReference type="GO" id="GO:0006260">
    <property type="term" value="P:DNA replication"/>
    <property type="evidence" value="ECO:0007669"/>
    <property type="project" value="UniProtKB-KW"/>
</dbReference>
<evidence type="ECO:0000256" key="9">
    <source>
        <dbReference type="SAM" id="MobiDB-lite"/>
    </source>
</evidence>
<sequence length="1186" mass="130993">MEDYPDESDLVAAWEDDHGDEMEAMMAAESEEQDDENPPFSSSPPTFTSPTSRMDQPSPMPSDLSFHRQCAEQSMTALELEAGSPIPASDDRPGVRLDGRSIGGLAGSEDSSNEQGKNVSSRGYEAPFIGTDDAREPAPTSAKKRRRGLIFEDDEDEVLKAPPKRTVLRSPEVEGIDAADQNGNPEGSLRLARQGKSLSASNTEDGAPAPRPGRPVSVDQQPSPQTREDRRTDIINGWLAAKSSSRPTARTDPRFEDLREEVFDRMLAPSGTSKPFGPPLNREKRKRTANESEPPQHDVFKALSDVSLRSPSRRGEYSNDLEGESPLFYPHSDGSDDEPPSPSRPSRPAIRQKPNPPTPHSPGRRPPPQATPAAASVPAVLPSKSNTMPKGVASRCRSNRAPQAPAIDYCRLPRTSRFRLATASSGTTLYFPFRRKPLASEGASSNLSVPNRPSLLGTSIHAMFNNLEAQQTKEAEDRSAVEFIAQQTQQLPAAVVARDRNDGGASKKAPKERLWVDKYSPRMYIDLVGDERINREVLTWVKEWDFCVFKKPRRKPANQKSEPEVPDFKRDPLQRPDKKVLLLTGPPGLGKTTLAHVIARHAGYTVSEINASDDRTGDSVKARLIGALETQSVLGARRPHLLVIDEIDGASSGGQGDHNFIKLLIDFITGEDRQPKAGSSKKATARRALLRPIICVCNDPYAPVLRPLRHLAQLVDFRPPPVKTLARRLHEICRWEGLAADLRTLTALCEMADGDIRSCLNTLQFLRKKTAILTLDVLHGVDVGQKDVGRGLFVVWDEIFMLPAVRGRKKINVVKDRTNETDQTDKYVDRISSLVASNGEYEKLLQGCHENYLRTKIFDTARGGTTTPGVEPPKSKIEQAMDWLAFFDALNFRVNVQHAYGFSGYMAYPAVAFHKLFAGTARVRCEYPRADTALYLAKQHHSNVLTNLLQAMPPPCRRTWTDPAALMLHLVSYLLSILSPELRMVNARVAKAGEAQSLARVVDVMAGLGFRFRQDRNEDGIYEFHLDPPIDELIISLTARIPLNSAQCALNITFNNKRLLGAPSAVKQMVSLEIDRERIRRAEAAALERAGPSAEQQSTAPVQKTSKKGVKPHIVKQLAIPAADQPEQIARDFFGRPVIVPPKPSLAVDISDSDNPPPLLQGKVAFRFNEGFSNAVRKTLYVRDFL</sequence>
<evidence type="ECO:0000259" key="10">
    <source>
        <dbReference type="SMART" id="SM00382"/>
    </source>
</evidence>
<feature type="compositionally biased region" description="Low complexity" evidence="9">
    <location>
        <begin position="38"/>
        <end position="52"/>
    </location>
</feature>
<name>A0AAD5TEI0_9FUNG</name>
<feature type="compositionally biased region" description="Basic and acidic residues" evidence="9">
    <location>
        <begin position="89"/>
        <end position="99"/>
    </location>
</feature>
<dbReference type="EMBL" id="JADGJQ010000063">
    <property type="protein sequence ID" value="KAJ3174600.1"/>
    <property type="molecule type" value="Genomic_DNA"/>
</dbReference>
<accession>A0AAD5TEI0</accession>
<keyword evidence="2" id="KW-0235">DNA replication</keyword>
<dbReference type="PANTHER" id="PTHR46765">
    <property type="entry name" value="P-LOOP CONTAINING NUCLEOSIDE TRIPHOSPHATE HYDROLASES SUPERFAMILY PROTEIN"/>
    <property type="match status" value="1"/>
</dbReference>
<dbReference type="GO" id="GO:0005524">
    <property type="term" value="F:ATP binding"/>
    <property type="evidence" value="ECO:0007669"/>
    <property type="project" value="UniProtKB-KW"/>
</dbReference>
<dbReference type="Gene3D" id="1.10.8.60">
    <property type="match status" value="1"/>
</dbReference>
<evidence type="ECO:0000313" key="12">
    <source>
        <dbReference type="Proteomes" id="UP001212152"/>
    </source>
</evidence>
<proteinExistence type="inferred from homology"/>
<feature type="compositionally biased region" description="Polar residues" evidence="9">
    <location>
        <begin position="109"/>
        <end position="121"/>
    </location>
</feature>
<feature type="compositionally biased region" description="Basic and acidic residues" evidence="9">
    <location>
        <begin position="288"/>
        <end position="300"/>
    </location>
</feature>
<keyword evidence="6" id="KW-0539">Nucleus</keyword>
<dbReference type="AlphaFoldDB" id="A0AAD5TEI0"/>
<dbReference type="InterPro" id="IPR047854">
    <property type="entry name" value="RFC_lid"/>
</dbReference>
<comment type="similarity">
    <text evidence="8">Belongs to the activator 1 small subunits family. CTF18 subfamily.</text>
</comment>
<comment type="caution">
    <text evidence="11">The sequence shown here is derived from an EMBL/GenBank/DDBJ whole genome shotgun (WGS) entry which is preliminary data.</text>
</comment>